<evidence type="ECO:0000313" key="2">
    <source>
        <dbReference type="Proteomes" id="UP000015106"/>
    </source>
</evidence>
<sequence>MSCNCGSGCSCGSDCKHSCDGVRVYVNNERPSDLMESSKGACACACGLLARSPPMLCPWCPCVYVCARVPVIASSISTMDGV</sequence>
<dbReference type="EnsemblPlants" id="TuG1812G0100001430.01.T03">
    <property type="protein sequence ID" value="TuG1812G0100001430.01.T03"/>
    <property type="gene ID" value="TuG1812G0100001430.01"/>
</dbReference>
<dbReference type="Proteomes" id="UP000015106">
    <property type="component" value="Chromosome 1"/>
</dbReference>
<name>A0A8R7P6K7_TRIUA</name>
<organism evidence="1 2">
    <name type="scientific">Triticum urartu</name>
    <name type="common">Red wild einkorn</name>
    <name type="synonym">Crithodium urartu</name>
    <dbReference type="NCBI Taxonomy" id="4572"/>
    <lineage>
        <taxon>Eukaryota</taxon>
        <taxon>Viridiplantae</taxon>
        <taxon>Streptophyta</taxon>
        <taxon>Embryophyta</taxon>
        <taxon>Tracheophyta</taxon>
        <taxon>Spermatophyta</taxon>
        <taxon>Magnoliopsida</taxon>
        <taxon>Liliopsida</taxon>
        <taxon>Poales</taxon>
        <taxon>Poaceae</taxon>
        <taxon>BOP clade</taxon>
        <taxon>Pooideae</taxon>
        <taxon>Triticodae</taxon>
        <taxon>Triticeae</taxon>
        <taxon>Triticinae</taxon>
        <taxon>Triticum</taxon>
    </lineage>
</organism>
<keyword evidence="2" id="KW-1185">Reference proteome</keyword>
<accession>A0A8R7P6K7</accession>
<dbReference type="AlphaFoldDB" id="A0A8R7P6K7"/>
<dbReference type="Gramene" id="TuG1812G0100001430.01.T03">
    <property type="protein sequence ID" value="TuG1812G0100001430.01.T03"/>
    <property type="gene ID" value="TuG1812G0100001430.01"/>
</dbReference>
<evidence type="ECO:0000313" key="1">
    <source>
        <dbReference type="EnsemblPlants" id="TuG1812G0100001430.01.T03"/>
    </source>
</evidence>
<proteinExistence type="predicted"/>
<gene>
    <name evidence="1" type="primary">LOC125553043</name>
</gene>
<reference evidence="1" key="2">
    <citation type="submission" date="2018-03" db="EMBL/GenBank/DDBJ databases">
        <title>The Triticum urartu genome reveals the dynamic nature of wheat genome evolution.</title>
        <authorList>
            <person name="Ling H."/>
            <person name="Ma B."/>
            <person name="Shi X."/>
            <person name="Liu H."/>
            <person name="Dong L."/>
            <person name="Sun H."/>
            <person name="Cao Y."/>
            <person name="Gao Q."/>
            <person name="Zheng S."/>
            <person name="Li Y."/>
            <person name="Yu Y."/>
            <person name="Du H."/>
            <person name="Qi M."/>
            <person name="Li Y."/>
            <person name="Yu H."/>
            <person name="Cui Y."/>
            <person name="Wang N."/>
            <person name="Chen C."/>
            <person name="Wu H."/>
            <person name="Zhao Y."/>
            <person name="Zhang J."/>
            <person name="Li Y."/>
            <person name="Zhou W."/>
            <person name="Zhang B."/>
            <person name="Hu W."/>
            <person name="Eijk M."/>
            <person name="Tang J."/>
            <person name="Witsenboer H."/>
            <person name="Zhao S."/>
            <person name="Li Z."/>
            <person name="Zhang A."/>
            <person name="Wang D."/>
            <person name="Liang C."/>
        </authorList>
    </citation>
    <scope>NUCLEOTIDE SEQUENCE [LARGE SCALE GENOMIC DNA]</scope>
    <source>
        <strain evidence="1">cv. G1812</strain>
    </source>
</reference>
<reference evidence="2" key="1">
    <citation type="journal article" date="2013" name="Nature">
        <title>Draft genome of the wheat A-genome progenitor Triticum urartu.</title>
        <authorList>
            <person name="Ling H.Q."/>
            <person name="Zhao S."/>
            <person name="Liu D."/>
            <person name="Wang J."/>
            <person name="Sun H."/>
            <person name="Zhang C."/>
            <person name="Fan H."/>
            <person name="Li D."/>
            <person name="Dong L."/>
            <person name="Tao Y."/>
            <person name="Gao C."/>
            <person name="Wu H."/>
            <person name="Li Y."/>
            <person name="Cui Y."/>
            <person name="Guo X."/>
            <person name="Zheng S."/>
            <person name="Wang B."/>
            <person name="Yu K."/>
            <person name="Liang Q."/>
            <person name="Yang W."/>
            <person name="Lou X."/>
            <person name="Chen J."/>
            <person name="Feng M."/>
            <person name="Jian J."/>
            <person name="Zhang X."/>
            <person name="Luo G."/>
            <person name="Jiang Y."/>
            <person name="Liu J."/>
            <person name="Wang Z."/>
            <person name="Sha Y."/>
            <person name="Zhang B."/>
            <person name="Wu H."/>
            <person name="Tang D."/>
            <person name="Shen Q."/>
            <person name="Xue P."/>
            <person name="Zou S."/>
            <person name="Wang X."/>
            <person name="Liu X."/>
            <person name="Wang F."/>
            <person name="Yang Y."/>
            <person name="An X."/>
            <person name="Dong Z."/>
            <person name="Zhang K."/>
            <person name="Zhang X."/>
            <person name="Luo M.C."/>
            <person name="Dvorak J."/>
            <person name="Tong Y."/>
            <person name="Wang J."/>
            <person name="Yang H."/>
            <person name="Li Z."/>
            <person name="Wang D."/>
            <person name="Zhang A."/>
            <person name="Wang J."/>
        </authorList>
    </citation>
    <scope>NUCLEOTIDE SEQUENCE</scope>
    <source>
        <strain evidence="2">cv. G1812</strain>
    </source>
</reference>
<protein>
    <submittedName>
        <fullName evidence="1">Uncharacterized protein</fullName>
    </submittedName>
</protein>
<reference evidence="1" key="3">
    <citation type="submission" date="2022-06" db="UniProtKB">
        <authorList>
            <consortium name="EnsemblPlants"/>
        </authorList>
    </citation>
    <scope>IDENTIFICATION</scope>
</reference>